<feature type="transmembrane region" description="Helical" evidence="6">
    <location>
        <begin position="339"/>
        <end position="357"/>
    </location>
</feature>
<feature type="transmembrane region" description="Helical" evidence="6">
    <location>
        <begin position="485"/>
        <end position="507"/>
    </location>
</feature>
<dbReference type="GO" id="GO:0005886">
    <property type="term" value="C:plasma membrane"/>
    <property type="evidence" value="ECO:0007669"/>
    <property type="project" value="UniProtKB-SubCell"/>
</dbReference>
<dbReference type="RefSeq" id="WP_200065554.1">
    <property type="nucleotide sequence ID" value="NZ_JAEHFW010000001.1"/>
</dbReference>
<evidence type="ECO:0000256" key="3">
    <source>
        <dbReference type="ARBA" id="ARBA00022692"/>
    </source>
</evidence>
<dbReference type="PANTHER" id="PTHR30619:SF1">
    <property type="entry name" value="RECOMBINATION PROTEIN 2"/>
    <property type="match status" value="1"/>
</dbReference>
<feature type="transmembrane region" description="Helical" evidence="6">
    <location>
        <begin position="34"/>
        <end position="52"/>
    </location>
</feature>
<evidence type="ECO:0000256" key="6">
    <source>
        <dbReference type="SAM" id="Phobius"/>
    </source>
</evidence>
<feature type="transmembrane region" description="Helical" evidence="6">
    <location>
        <begin position="421"/>
        <end position="446"/>
    </location>
</feature>
<feature type="transmembrane region" description="Helical" evidence="6">
    <location>
        <begin position="363"/>
        <end position="383"/>
    </location>
</feature>
<sequence length="696" mass="78760">MRADHKGELPALFLIFPFIAGISVGLKYPTANAPFILVPLLTLCFLFILFNWGYNKFNIYKKRWLGGLLITPILLLSGWLIVLQHYQLNHPDHFSKTSSEYLVTTINNEPVQKNGLTRFIAEVKQIGYAKKASPATGKILVTIKDSAAKILCYGDELLIPAKYDEVSPPLNPGEFNYKQYLAHKNIYHQLFLYPGQYKVVDTNCGNPVIAYALQLRQNLVTKLKRNMHDTTAITVASTLILGYKADLSNDILQAYSKTGTIHILSVSGGHVAIIYLLLSWLLSFLNGNKRGRVFKAILIIMFIWGYALLTGFSPAVTRAALMISFIITGKTYSRYINTLNILAFSAFILLLGDPFLLTDVGFQLSYLAVTGLILLQPIIYKWISFKNKWTNKLWLICSVSIAAQAVTFPLSAYYFHQFPVYFLLSNVLIVLPVSIIMYTGILLLLLPQITFVSNWLGYILEKTILAMNSMLHLVENAPAASINKIWLTSTEYILLYIIMVSFFAFCYKKSKWKLVVLLFSVLVLAFSVGVKNISGQQIRSVTFLSLRKHQGIVFKNGNEGVVLTDLPETDKSFQYSIQPCLDSSRIYNYKIYTFSDNIRTKYLAKQNDLIQFLNKKMFLLNSGGKSQSIPQSLKPHYIYLAKNSIIDPENIEEKSIFIIDGTNNNSHIDSLISLFGHKRINYKLLSRNKSATFLSN</sequence>
<feature type="transmembrane region" description="Helical" evidence="6">
    <location>
        <begin position="64"/>
        <end position="86"/>
    </location>
</feature>
<keyword evidence="5 6" id="KW-0472">Membrane</keyword>
<evidence type="ECO:0000256" key="5">
    <source>
        <dbReference type="ARBA" id="ARBA00023136"/>
    </source>
</evidence>
<feature type="transmembrane region" description="Helical" evidence="6">
    <location>
        <begin position="514"/>
        <end position="530"/>
    </location>
</feature>
<feature type="domain" description="DUF4131" evidence="8">
    <location>
        <begin position="36"/>
        <end position="195"/>
    </location>
</feature>
<evidence type="ECO:0000256" key="2">
    <source>
        <dbReference type="ARBA" id="ARBA00022475"/>
    </source>
</evidence>
<keyword evidence="2" id="KW-1003">Cell membrane</keyword>
<accession>A0A934PQX1</accession>
<reference evidence="9" key="1">
    <citation type="submission" date="2020-12" db="EMBL/GenBank/DDBJ databases">
        <title>Bacterial novel species Mucilaginibacter sp. SD-g isolated from soil.</title>
        <authorList>
            <person name="Jung H.-Y."/>
        </authorList>
    </citation>
    <scope>NUCLEOTIDE SEQUENCE</scope>
    <source>
        <strain evidence="9">SD-g</strain>
    </source>
</reference>
<evidence type="ECO:0000256" key="4">
    <source>
        <dbReference type="ARBA" id="ARBA00022989"/>
    </source>
</evidence>
<dbReference type="NCBIfam" id="TIGR00360">
    <property type="entry name" value="ComEC_N-term"/>
    <property type="match status" value="1"/>
</dbReference>
<proteinExistence type="predicted"/>
<dbReference type="Pfam" id="PF13567">
    <property type="entry name" value="DUF4131"/>
    <property type="match status" value="1"/>
</dbReference>
<protein>
    <submittedName>
        <fullName evidence="9">ComEC family competence protein</fullName>
    </submittedName>
</protein>
<evidence type="ECO:0000259" key="8">
    <source>
        <dbReference type="Pfam" id="PF13567"/>
    </source>
</evidence>
<feature type="transmembrane region" description="Helical" evidence="6">
    <location>
        <begin position="293"/>
        <end position="309"/>
    </location>
</feature>
<feature type="transmembrane region" description="Helical" evidence="6">
    <location>
        <begin position="395"/>
        <end position="415"/>
    </location>
</feature>
<keyword evidence="10" id="KW-1185">Reference proteome</keyword>
<comment type="caution">
    <text evidence="9">The sequence shown here is derived from an EMBL/GenBank/DDBJ whole genome shotgun (WGS) entry which is preliminary data.</text>
</comment>
<keyword evidence="3 6" id="KW-0812">Transmembrane</keyword>
<name>A0A934PQX1_9SPHI</name>
<dbReference type="Proteomes" id="UP000613193">
    <property type="component" value="Unassembled WGS sequence"/>
</dbReference>
<organism evidence="9 10">
    <name type="scientific">Mucilaginibacter segetis</name>
    <dbReference type="NCBI Taxonomy" id="2793071"/>
    <lineage>
        <taxon>Bacteria</taxon>
        <taxon>Pseudomonadati</taxon>
        <taxon>Bacteroidota</taxon>
        <taxon>Sphingobacteriia</taxon>
        <taxon>Sphingobacteriales</taxon>
        <taxon>Sphingobacteriaceae</taxon>
        <taxon>Mucilaginibacter</taxon>
    </lineage>
</organism>
<keyword evidence="4 6" id="KW-1133">Transmembrane helix</keyword>
<feature type="transmembrane region" description="Helical" evidence="6">
    <location>
        <begin position="261"/>
        <end position="281"/>
    </location>
</feature>
<dbReference type="InterPro" id="IPR004477">
    <property type="entry name" value="ComEC_N"/>
</dbReference>
<comment type="subcellular location">
    <subcellularLocation>
        <location evidence="1">Cell membrane</location>
        <topology evidence="1">Multi-pass membrane protein</topology>
    </subcellularLocation>
</comment>
<dbReference type="AlphaFoldDB" id="A0A934PQX1"/>
<dbReference type="EMBL" id="JAEHFW010000001">
    <property type="protein sequence ID" value="MBK0379114.1"/>
    <property type="molecule type" value="Genomic_DNA"/>
</dbReference>
<dbReference type="InterPro" id="IPR052159">
    <property type="entry name" value="Competence_DNA_uptake"/>
</dbReference>
<evidence type="ECO:0000313" key="9">
    <source>
        <dbReference type="EMBL" id="MBK0379114.1"/>
    </source>
</evidence>
<evidence type="ECO:0000259" key="7">
    <source>
        <dbReference type="Pfam" id="PF03772"/>
    </source>
</evidence>
<evidence type="ECO:0000256" key="1">
    <source>
        <dbReference type="ARBA" id="ARBA00004651"/>
    </source>
</evidence>
<feature type="transmembrane region" description="Helical" evidence="6">
    <location>
        <begin position="9"/>
        <end position="28"/>
    </location>
</feature>
<dbReference type="PANTHER" id="PTHR30619">
    <property type="entry name" value="DNA INTERNALIZATION/COMPETENCE PROTEIN COMEC/REC2"/>
    <property type="match status" value="1"/>
</dbReference>
<dbReference type="InterPro" id="IPR025405">
    <property type="entry name" value="DUF4131"/>
</dbReference>
<dbReference type="Pfam" id="PF03772">
    <property type="entry name" value="Competence"/>
    <property type="match status" value="1"/>
</dbReference>
<gene>
    <name evidence="9" type="ORF">I5M19_07340</name>
</gene>
<evidence type="ECO:0000313" key="10">
    <source>
        <dbReference type="Proteomes" id="UP000613193"/>
    </source>
</evidence>
<feature type="domain" description="ComEC/Rec2-related protein" evidence="7">
    <location>
        <begin position="239"/>
        <end position="506"/>
    </location>
</feature>